<keyword evidence="3 5" id="KW-0238">DNA-binding</keyword>
<dbReference type="AlphaFoldDB" id="A0A1H4ER31"/>
<evidence type="ECO:0000256" key="1">
    <source>
        <dbReference type="ARBA" id="ARBA00008857"/>
    </source>
</evidence>
<evidence type="ECO:0000256" key="4">
    <source>
        <dbReference type="ARBA" id="ARBA00023172"/>
    </source>
</evidence>
<accession>A0A1H4ER31</accession>
<evidence type="ECO:0000256" key="5">
    <source>
        <dbReference type="PROSITE-ProRule" id="PRU01248"/>
    </source>
</evidence>
<dbReference type="InterPro" id="IPR044068">
    <property type="entry name" value="CB"/>
</dbReference>
<dbReference type="Gene3D" id="1.10.443.10">
    <property type="entry name" value="Intergrase catalytic core"/>
    <property type="match status" value="1"/>
</dbReference>
<dbReference type="Gene3D" id="1.10.150.130">
    <property type="match status" value="1"/>
</dbReference>
<dbReference type="SUPFAM" id="SSF56349">
    <property type="entry name" value="DNA breaking-rejoining enzymes"/>
    <property type="match status" value="1"/>
</dbReference>
<dbReference type="InterPro" id="IPR011010">
    <property type="entry name" value="DNA_brk_join_enz"/>
</dbReference>
<protein>
    <submittedName>
        <fullName evidence="7">Site-specific recombinase XerD</fullName>
    </submittedName>
</protein>
<sequence length="402" mass="46110">MTTSVKVKFRTSRVPGKAGSIYYQVTHDRQVRRVATRIRIFPEWWDADAGHVRPLPGEASVLRLRIDGDVALLQRIVRDLMLGGHPYTADEIVARFRMPRRDIAVLAFLRSQITRMTSEGRLGTARNYARTLNSFSDFLGGADLPFAAFTEPLVEEYSAYLMQRGVVRNTVSFYMRNLRAVYNKAVRQHLTEQCFPFSGVYTGIDHTRKRAVDERLIGRLRNLDLSASAALALARDLFIFSYCTRGMAFVDMAFLRKRDLSGGEIHYVRRKTGQLMTVRLETCMREIIRRYEWRTRSTPYVFPLLTAEEPGRAYAQYQVALNYYNRQLKRLSQRLGFEGSLSSYTSRHSWATAARNHRIPITVISAGMGHTSEHTTRIYLSSLESSVIDCANRKILSALNRI</sequence>
<dbReference type="RefSeq" id="WP_010264745.1">
    <property type="nucleotide sequence ID" value="NZ_CAEG01000015.1"/>
</dbReference>
<evidence type="ECO:0000313" key="7">
    <source>
        <dbReference type="EMBL" id="SEA87533.1"/>
    </source>
</evidence>
<evidence type="ECO:0000313" key="8">
    <source>
        <dbReference type="Proteomes" id="UP000183253"/>
    </source>
</evidence>
<dbReference type="PROSITE" id="PS51900">
    <property type="entry name" value="CB"/>
    <property type="match status" value="1"/>
</dbReference>
<evidence type="ECO:0000256" key="2">
    <source>
        <dbReference type="ARBA" id="ARBA00022908"/>
    </source>
</evidence>
<dbReference type="Pfam" id="PF13102">
    <property type="entry name" value="Phage_int_SAM_5"/>
    <property type="match status" value="1"/>
</dbReference>
<dbReference type="Proteomes" id="UP000183253">
    <property type="component" value="Unassembled WGS sequence"/>
</dbReference>
<dbReference type="STRING" id="1033731.SAMN05444145_10839"/>
<dbReference type="GO" id="GO:0015074">
    <property type="term" value="P:DNA integration"/>
    <property type="evidence" value="ECO:0007669"/>
    <property type="project" value="UniProtKB-KW"/>
</dbReference>
<dbReference type="InterPro" id="IPR013762">
    <property type="entry name" value="Integrase-like_cat_sf"/>
</dbReference>
<feature type="domain" description="Core-binding (CB)" evidence="6">
    <location>
        <begin position="99"/>
        <end position="186"/>
    </location>
</feature>
<dbReference type="PANTHER" id="PTHR30349">
    <property type="entry name" value="PHAGE INTEGRASE-RELATED"/>
    <property type="match status" value="1"/>
</dbReference>
<gene>
    <name evidence="7" type="ORF">SAMN05444145_10839</name>
</gene>
<keyword evidence="2" id="KW-0229">DNA integration</keyword>
<dbReference type="InterPro" id="IPR050090">
    <property type="entry name" value="Tyrosine_recombinase_XerCD"/>
</dbReference>
<dbReference type="InterPro" id="IPR010998">
    <property type="entry name" value="Integrase_recombinase_N"/>
</dbReference>
<organism evidence="7 8">
    <name type="scientific">Alistipes timonensis JC136</name>
    <dbReference type="NCBI Taxonomy" id="1033731"/>
    <lineage>
        <taxon>Bacteria</taxon>
        <taxon>Pseudomonadati</taxon>
        <taxon>Bacteroidota</taxon>
        <taxon>Bacteroidia</taxon>
        <taxon>Bacteroidales</taxon>
        <taxon>Rikenellaceae</taxon>
        <taxon>Alistipes</taxon>
    </lineage>
</organism>
<name>A0A1H4ER31_9BACT</name>
<dbReference type="EMBL" id="FNRI01000008">
    <property type="protein sequence ID" value="SEA87533.1"/>
    <property type="molecule type" value="Genomic_DNA"/>
</dbReference>
<dbReference type="GO" id="GO:0006310">
    <property type="term" value="P:DNA recombination"/>
    <property type="evidence" value="ECO:0007669"/>
    <property type="project" value="UniProtKB-KW"/>
</dbReference>
<evidence type="ECO:0000256" key="3">
    <source>
        <dbReference type="ARBA" id="ARBA00023125"/>
    </source>
</evidence>
<dbReference type="OrthoDB" id="1112270at2"/>
<evidence type="ECO:0000259" key="6">
    <source>
        <dbReference type="PROSITE" id="PS51900"/>
    </source>
</evidence>
<dbReference type="PANTHER" id="PTHR30349:SF64">
    <property type="entry name" value="PROPHAGE INTEGRASE INTD-RELATED"/>
    <property type="match status" value="1"/>
</dbReference>
<dbReference type="InterPro" id="IPR002104">
    <property type="entry name" value="Integrase_catalytic"/>
</dbReference>
<reference evidence="7 8" key="1">
    <citation type="submission" date="2016-10" db="EMBL/GenBank/DDBJ databases">
        <authorList>
            <person name="de Groot N.N."/>
        </authorList>
    </citation>
    <scope>NUCLEOTIDE SEQUENCE [LARGE SCALE GENOMIC DNA]</scope>
    <source>
        <strain evidence="7 8">DSM 25383</strain>
    </source>
</reference>
<keyword evidence="4" id="KW-0233">DNA recombination</keyword>
<proteinExistence type="inferred from homology"/>
<comment type="similarity">
    <text evidence="1">Belongs to the 'phage' integrase family.</text>
</comment>
<dbReference type="Pfam" id="PF00589">
    <property type="entry name" value="Phage_integrase"/>
    <property type="match status" value="1"/>
</dbReference>
<keyword evidence="8" id="KW-1185">Reference proteome</keyword>
<dbReference type="GO" id="GO:0003677">
    <property type="term" value="F:DNA binding"/>
    <property type="evidence" value="ECO:0007669"/>
    <property type="project" value="UniProtKB-UniRule"/>
</dbReference>
<dbReference type="InterPro" id="IPR025269">
    <property type="entry name" value="SAM-like_dom"/>
</dbReference>